<evidence type="ECO:0000256" key="1">
    <source>
        <dbReference type="SAM" id="Phobius"/>
    </source>
</evidence>
<feature type="transmembrane region" description="Helical" evidence="1">
    <location>
        <begin position="50"/>
        <end position="77"/>
    </location>
</feature>
<evidence type="ECO:0000313" key="2">
    <source>
        <dbReference type="EMBL" id="SEM10521.1"/>
    </source>
</evidence>
<keyword evidence="1" id="KW-0472">Membrane</keyword>
<dbReference type="STRING" id="930146.SAMN05192533_10128"/>
<dbReference type="EMBL" id="FOBW01000001">
    <property type="protein sequence ID" value="SEM10521.1"/>
    <property type="molecule type" value="Genomic_DNA"/>
</dbReference>
<keyword evidence="1" id="KW-0812">Transmembrane</keyword>
<dbReference type="AlphaFoldDB" id="A0A1H7VMN3"/>
<dbReference type="Pfam" id="PF06196">
    <property type="entry name" value="DUF997"/>
    <property type="match status" value="1"/>
</dbReference>
<dbReference type="OrthoDB" id="1752893at2"/>
<evidence type="ECO:0000313" key="3">
    <source>
        <dbReference type="Proteomes" id="UP000198553"/>
    </source>
</evidence>
<gene>
    <name evidence="2" type="ORF">SAMN05192533_10128</name>
</gene>
<dbReference type="Proteomes" id="UP000198553">
    <property type="component" value="Unassembled WGS sequence"/>
</dbReference>
<keyword evidence="3" id="KW-1185">Reference proteome</keyword>
<dbReference type="PANTHER" id="PTHR39174">
    <property type="entry name" value="INNER MEMBRANE PROTEIN-RELATED"/>
    <property type="match status" value="1"/>
</dbReference>
<reference evidence="3" key="1">
    <citation type="submission" date="2016-10" db="EMBL/GenBank/DDBJ databases">
        <authorList>
            <person name="Varghese N."/>
            <person name="Submissions S."/>
        </authorList>
    </citation>
    <scope>NUCLEOTIDE SEQUENCE [LARGE SCALE GENOMIC DNA]</scope>
    <source>
        <strain evidence="3">B48,IBRC-M 10115,DSM 25386,CECT 8001</strain>
    </source>
</reference>
<dbReference type="PANTHER" id="PTHR39174:SF1">
    <property type="entry name" value="INNER MEMBRANE PROTEIN"/>
    <property type="match status" value="1"/>
</dbReference>
<proteinExistence type="predicted"/>
<sequence length="94" mass="10770">MKNGISDKDPRFKIAQREAWIGVILVIINFVWWFGFAYGMGSESVESYTYIFGLPAWFFFSCVGGFVLMVILVILAVKLLFKEVPFDDETEGTR</sequence>
<keyword evidence="1" id="KW-1133">Transmembrane helix</keyword>
<protein>
    <submittedName>
        <fullName evidence="2">Uncharacterized membrane protein YhdT</fullName>
    </submittedName>
</protein>
<dbReference type="RefSeq" id="WP_090739950.1">
    <property type="nucleotide sequence ID" value="NZ_FOBW01000001.1"/>
</dbReference>
<dbReference type="InterPro" id="IPR010398">
    <property type="entry name" value="DUF997"/>
</dbReference>
<feature type="transmembrane region" description="Helical" evidence="1">
    <location>
        <begin position="20"/>
        <end position="38"/>
    </location>
</feature>
<name>A0A1H7VMN3_9BACI</name>
<organism evidence="2 3">
    <name type="scientific">Mesobacillus persicus</name>
    <dbReference type="NCBI Taxonomy" id="930146"/>
    <lineage>
        <taxon>Bacteria</taxon>
        <taxon>Bacillati</taxon>
        <taxon>Bacillota</taxon>
        <taxon>Bacilli</taxon>
        <taxon>Bacillales</taxon>
        <taxon>Bacillaceae</taxon>
        <taxon>Mesobacillus</taxon>
    </lineage>
</organism>
<accession>A0A1H7VMN3</accession>